<dbReference type="InterPro" id="IPR002575">
    <property type="entry name" value="Aminoglycoside_PTrfase"/>
</dbReference>
<evidence type="ECO:0000313" key="3">
    <source>
        <dbReference type="EMBL" id="MFC1402805.1"/>
    </source>
</evidence>
<reference evidence="3 4" key="1">
    <citation type="submission" date="2024-09" db="EMBL/GenBank/DDBJ databases">
        <authorList>
            <person name="Lee S.D."/>
        </authorList>
    </citation>
    <scope>NUCLEOTIDE SEQUENCE [LARGE SCALE GENOMIC DNA]</scope>
    <source>
        <strain evidence="3 4">N1-5</strain>
    </source>
</reference>
<evidence type="ECO:0000313" key="4">
    <source>
        <dbReference type="Proteomes" id="UP001592528"/>
    </source>
</evidence>
<keyword evidence="4" id="KW-1185">Reference proteome</keyword>
<dbReference type="RefSeq" id="WP_232242121.1">
    <property type="nucleotide sequence ID" value="NZ_JBHEZZ010000007.1"/>
</dbReference>
<dbReference type="PANTHER" id="PTHR47829">
    <property type="entry name" value="HYDROLASE, PUTATIVE (AFU_ORTHOLOGUE AFUA_1G12880)-RELATED"/>
    <property type="match status" value="1"/>
</dbReference>
<dbReference type="EMBL" id="JBHEZZ010000007">
    <property type="protein sequence ID" value="MFC1402805.1"/>
    <property type="molecule type" value="Genomic_DNA"/>
</dbReference>
<dbReference type="CDD" id="cd05154">
    <property type="entry name" value="ACAD10_11_N-like"/>
    <property type="match status" value="1"/>
</dbReference>
<feature type="domain" description="Aminoglycoside phosphotransferase" evidence="2">
    <location>
        <begin position="55"/>
        <end position="296"/>
    </location>
</feature>
<dbReference type="SUPFAM" id="SSF56112">
    <property type="entry name" value="Protein kinase-like (PK-like)"/>
    <property type="match status" value="1"/>
</dbReference>
<sequence length="374" mass="40779">MNTQPQSAGTDPQSPTTSGSRGGAGGRPPGSWSTESLARWLDGQGIAPGEPLETSLISGGTSNDIHQIRRGDLRLVLRKPPEKVPPGRDKTMLREYRVLKALNGTDVPHPEAIAVCDDTSVLGSCFYLMEEVDGWSPMNTDGWPEPYRSDLSLRPGLALQLVEGIARLGNVDWRARGLEGFGTPEGFHDRQVDRWLAHLAKFQFRELPGLDRAAAWLRVHRPSHWGPGIIHGDYQFANVMFRHGGPARLAALVDFEMSTVGDPLLDLGWVLMGWPNADEDRSQQGYADYTGMPDRADLIEHYATVSGRDVSEIDYYVILARFKMAVVLEGGYARHVRGDGGNPKMAYYGDAVLQMAAGAAELAATTKLAASTAT</sequence>
<protein>
    <submittedName>
        <fullName evidence="3">Phosphotransferase family protein</fullName>
    </submittedName>
</protein>
<dbReference type="Gene3D" id="3.90.1200.10">
    <property type="match status" value="1"/>
</dbReference>
<feature type="region of interest" description="Disordered" evidence="1">
    <location>
        <begin position="1"/>
        <end position="36"/>
    </location>
</feature>
<dbReference type="Gene3D" id="3.30.200.20">
    <property type="entry name" value="Phosphorylase Kinase, domain 1"/>
    <property type="match status" value="1"/>
</dbReference>
<feature type="compositionally biased region" description="Polar residues" evidence="1">
    <location>
        <begin position="1"/>
        <end position="13"/>
    </location>
</feature>
<gene>
    <name evidence="3" type="ORF">ACEZDJ_16065</name>
</gene>
<name>A0ABV6UMY4_9ACTN</name>
<organism evidence="3 4">
    <name type="scientific">Streptacidiphilus cavernicola</name>
    <dbReference type="NCBI Taxonomy" id="3342716"/>
    <lineage>
        <taxon>Bacteria</taxon>
        <taxon>Bacillati</taxon>
        <taxon>Actinomycetota</taxon>
        <taxon>Actinomycetes</taxon>
        <taxon>Kitasatosporales</taxon>
        <taxon>Streptomycetaceae</taxon>
        <taxon>Streptacidiphilus</taxon>
    </lineage>
</organism>
<dbReference type="Proteomes" id="UP001592528">
    <property type="component" value="Unassembled WGS sequence"/>
</dbReference>
<evidence type="ECO:0000259" key="2">
    <source>
        <dbReference type="Pfam" id="PF01636"/>
    </source>
</evidence>
<evidence type="ECO:0000256" key="1">
    <source>
        <dbReference type="SAM" id="MobiDB-lite"/>
    </source>
</evidence>
<dbReference type="Pfam" id="PF01636">
    <property type="entry name" value="APH"/>
    <property type="match status" value="1"/>
</dbReference>
<dbReference type="PANTHER" id="PTHR47829:SF1">
    <property type="entry name" value="HAD FAMILY PHOSPHATASE"/>
    <property type="match status" value="1"/>
</dbReference>
<dbReference type="InterPro" id="IPR041726">
    <property type="entry name" value="ACAD10_11_N"/>
</dbReference>
<accession>A0ABV6UMY4</accession>
<proteinExistence type="predicted"/>
<comment type="caution">
    <text evidence="3">The sequence shown here is derived from an EMBL/GenBank/DDBJ whole genome shotgun (WGS) entry which is preliminary data.</text>
</comment>
<dbReference type="InterPro" id="IPR011009">
    <property type="entry name" value="Kinase-like_dom_sf"/>
</dbReference>
<dbReference type="InterPro" id="IPR052898">
    <property type="entry name" value="ACAD10-like"/>
</dbReference>